<organism evidence="2 3">
    <name type="scientific">Flavobacterium beibuense F44-8</name>
    <dbReference type="NCBI Taxonomy" id="1406840"/>
    <lineage>
        <taxon>Bacteria</taxon>
        <taxon>Pseudomonadati</taxon>
        <taxon>Bacteroidota</taxon>
        <taxon>Flavobacteriia</taxon>
        <taxon>Flavobacteriales</taxon>
        <taxon>Flavobacteriaceae</taxon>
        <taxon>Flavobacterium</taxon>
    </lineage>
</organism>
<dbReference type="STRING" id="1406840.Q763_01100"/>
<feature type="chain" id="PRO_5001991551" evidence="1">
    <location>
        <begin position="22"/>
        <end position="289"/>
    </location>
</feature>
<gene>
    <name evidence="2" type="ORF">Q763_01100</name>
</gene>
<evidence type="ECO:0000256" key="1">
    <source>
        <dbReference type="SAM" id="SignalP"/>
    </source>
</evidence>
<dbReference type="Proteomes" id="UP000030129">
    <property type="component" value="Unassembled WGS sequence"/>
</dbReference>
<accession>A0A0A2LWJ1</accession>
<name>A0A0A2LWJ1_9FLAO</name>
<evidence type="ECO:0000313" key="3">
    <source>
        <dbReference type="Proteomes" id="UP000030129"/>
    </source>
</evidence>
<dbReference type="eggNOG" id="ENOG502Z8WQ">
    <property type="taxonomic scope" value="Bacteria"/>
</dbReference>
<keyword evidence="3" id="KW-1185">Reference proteome</keyword>
<dbReference type="RefSeq" id="WP_035130172.1">
    <property type="nucleotide sequence ID" value="NZ_JRLV01000001.1"/>
</dbReference>
<keyword evidence="2" id="KW-0449">Lipoprotein</keyword>
<dbReference type="EMBL" id="JRLV01000001">
    <property type="protein sequence ID" value="KGO84374.1"/>
    <property type="molecule type" value="Genomic_DNA"/>
</dbReference>
<dbReference type="PROSITE" id="PS51257">
    <property type="entry name" value="PROKAR_LIPOPROTEIN"/>
    <property type="match status" value="1"/>
</dbReference>
<feature type="signal peptide" evidence="1">
    <location>
        <begin position="1"/>
        <end position="21"/>
    </location>
</feature>
<sequence>MNKLKFLALSSIALLFSCSNSDDSQPTQNEPNLVIRLKFDKNQVRLNNLGQPAEIGEGNAAQTPIVNYMSAHYIELAPNLYTLLGDGEVIYKGEETTAGGAQAIDFNKAILGQDGEVFLSIPLSQVSAGNYDWVRVSVSYQNGTIKFLNSGNELTGTMASFIGYNNYISSFDINGQTVEVNANKLQGYWAFETLGYVIDGQAPEGAVTVPNPLFESSPIPQGSCVLTGEFENGLTITGNETEDITINLSFSINNSFEWNEVNVDGKFEPSAGETLTDMGLRGLIPSVTY</sequence>
<proteinExistence type="predicted"/>
<comment type="caution">
    <text evidence="2">The sequence shown here is derived from an EMBL/GenBank/DDBJ whole genome shotgun (WGS) entry which is preliminary data.</text>
</comment>
<dbReference type="AlphaFoldDB" id="A0A0A2LWJ1"/>
<evidence type="ECO:0000313" key="2">
    <source>
        <dbReference type="EMBL" id="KGO84374.1"/>
    </source>
</evidence>
<protein>
    <submittedName>
        <fullName evidence="2">Lipoprotein</fullName>
    </submittedName>
</protein>
<keyword evidence="1" id="KW-0732">Signal</keyword>
<reference evidence="2 3" key="1">
    <citation type="submission" date="2013-09" db="EMBL/GenBank/DDBJ databases">
        <authorList>
            <person name="Zeng Z."/>
            <person name="Chen C."/>
        </authorList>
    </citation>
    <scope>NUCLEOTIDE SEQUENCE [LARGE SCALE GENOMIC DNA]</scope>
    <source>
        <strain evidence="2 3">F44-8</strain>
    </source>
</reference>